<protein>
    <submittedName>
        <fullName evidence="2">Membrane protein</fullName>
    </submittedName>
</protein>
<keyword evidence="1" id="KW-1133">Transmembrane helix</keyword>
<evidence type="ECO:0000256" key="1">
    <source>
        <dbReference type="SAM" id="Phobius"/>
    </source>
</evidence>
<name>A0ABM8HDE3_9MICO</name>
<reference evidence="2" key="1">
    <citation type="journal article" date="2014" name="Int. J. Syst. Evol. Microbiol.">
        <title>Complete genome of a new Firmicutes species belonging to the dominant human colonic microbiota ('Ruminococcus bicirculans') reveals two chromosomes and a selective capacity to utilize plant glucans.</title>
        <authorList>
            <consortium name="NISC Comparative Sequencing Program"/>
            <person name="Wegmann U."/>
            <person name="Louis P."/>
            <person name="Goesmann A."/>
            <person name="Henrissat B."/>
            <person name="Duncan S.H."/>
            <person name="Flint H.J."/>
        </authorList>
    </citation>
    <scope>NUCLEOTIDE SEQUENCE</scope>
    <source>
        <strain evidence="2">NBRC 110608</strain>
    </source>
</reference>
<feature type="transmembrane region" description="Helical" evidence="1">
    <location>
        <begin position="228"/>
        <end position="249"/>
    </location>
</feature>
<accession>A0ABM8HDE3</accession>
<feature type="transmembrane region" description="Helical" evidence="1">
    <location>
        <begin position="295"/>
        <end position="315"/>
    </location>
</feature>
<feature type="transmembrane region" description="Helical" evidence="1">
    <location>
        <begin position="176"/>
        <end position="197"/>
    </location>
</feature>
<dbReference type="EMBL" id="AP027735">
    <property type="protein sequence ID" value="BDZ59004.1"/>
    <property type="molecule type" value="Genomic_DNA"/>
</dbReference>
<reference evidence="2" key="2">
    <citation type="submission" date="2023-02" db="EMBL/GenBank/DDBJ databases">
        <authorList>
            <person name="Sun Q."/>
            <person name="Mori K."/>
        </authorList>
    </citation>
    <scope>NUCLEOTIDE SEQUENCE</scope>
    <source>
        <strain evidence="2">NBRC 110608</strain>
    </source>
</reference>
<keyword evidence="1" id="KW-0472">Membrane</keyword>
<dbReference type="Pfam" id="PF01944">
    <property type="entry name" value="SpoIIM"/>
    <property type="match status" value="1"/>
</dbReference>
<sequence length="342" mass="36843">MSAGSGRRLAAVDLDAFIAAHRAEWERLAVLSRQGRLSGAEADELLDLYQRVATHLSMVRSTAPDPSVVQYLSTLLARTRNKATGTRTNAWTDLVGFFAERFPAALYRAWRWWVPTALANVAVAFVIGIWVMRNPDVQSAWIPPEQVDQLVNNDFESYYSENAAQDFALRVWTNNAWIAAVCIAMGALGLPVIYVLWQNVVNVGVTGGIMAAHGRADLFFGLISPHGILELTAVFVAAGVGLRVFWSWVEPGSQSRLQSLSAAARASMSIALGLIVVLFVTGIIEAFVTPSPLPTWARVGVGVVAELAFLAYVFVIGRRAALAGETGDVCELDQSAAAPSAA</sequence>
<organism evidence="2">
    <name type="scientific">Barrientosiimonas endolithica</name>
    <dbReference type="NCBI Taxonomy" id="1535208"/>
    <lineage>
        <taxon>Bacteria</taxon>
        <taxon>Bacillati</taxon>
        <taxon>Actinomycetota</taxon>
        <taxon>Actinomycetes</taxon>
        <taxon>Micrococcales</taxon>
        <taxon>Dermacoccaceae</taxon>
        <taxon>Barrientosiimonas</taxon>
    </lineage>
</organism>
<feature type="transmembrane region" description="Helical" evidence="1">
    <location>
        <begin position="112"/>
        <end position="132"/>
    </location>
</feature>
<feature type="transmembrane region" description="Helical" evidence="1">
    <location>
        <begin position="270"/>
        <end position="289"/>
    </location>
</feature>
<evidence type="ECO:0000313" key="2">
    <source>
        <dbReference type="EMBL" id="BDZ59004.1"/>
    </source>
</evidence>
<keyword evidence="1" id="KW-0812">Transmembrane</keyword>
<dbReference type="PANTHER" id="PTHR35337">
    <property type="entry name" value="SLR1478 PROTEIN"/>
    <property type="match status" value="1"/>
</dbReference>
<gene>
    <name evidence="2" type="ORF">GCM10025872_26610</name>
</gene>
<dbReference type="PANTHER" id="PTHR35337:SF1">
    <property type="entry name" value="SLR1478 PROTEIN"/>
    <property type="match status" value="1"/>
</dbReference>
<dbReference type="InterPro" id="IPR002798">
    <property type="entry name" value="SpoIIM-like"/>
</dbReference>
<proteinExistence type="predicted"/>